<proteinExistence type="predicted"/>
<evidence type="ECO:0000313" key="3">
    <source>
        <dbReference type="Proteomes" id="UP000501812"/>
    </source>
</evidence>
<sequence>MRAFASLLLVLALHPCPAFAETTVDRGSLKMTLPEGYEHKRIQGADSIVGDILISKPKLKVRYDIFDMGGPPKTLSERPEEERKSYIFSEESDRDGIAYQFFAVRIGRETDKCRLFLQIPKGYATFSVDLEKHSEIPAAREALLRIKFALPEEGR</sequence>
<dbReference type="Proteomes" id="UP000501812">
    <property type="component" value="Chromosome"/>
</dbReference>
<reference evidence="2 3" key="1">
    <citation type="submission" date="2020-04" db="EMBL/GenBank/DDBJ databases">
        <title>Luteolibacter sp. G-1-1-1 isolated from soil.</title>
        <authorList>
            <person name="Dahal R.H."/>
        </authorList>
    </citation>
    <scope>NUCLEOTIDE SEQUENCE [LARGE SCALE GENOMIC DNA]</scope>
    <source>
        <strain evidence="2 3">G-1-1-1</strain>
    </source>
</reference>
<organism evidence="2 3">
    <name type="scientific">Luteolibacter luteus</name>
    <dbReference type="NCBI Taxonomy" id="2728835"/>
    <lineage>
        <taxon>Bacteria</taxon>
        <taxon>Pseudomonadati</taxon>
        <taxon>Verrucomicrobiota</taxon>
        <taxon>Verrucomicrobiia</taxon>
        <taxon>Verrucomicrobiales</taxon>
        <taxon>Verrucomicrobiaceae</taxon>
        <taxon>Luteolibacter</taxon>
    </lineage>
</organism>
<feature type="chain" id="PRO_5032424329" evidence="1">
    <location>
        <begin position="21"/>
        <end position="155"/>
    </location>
</feature>
<dbReference type="EMBL" id="CP051774">
    <property type="protein sequence ID" value="QJE95489.1"/>
    <property type="molecule type" value="Genomic_DNA"/>
</dbReference>
<dbReference type="AlphaFoldDB" id="A0A858RGE1"/>
<name>A0A858RGE1_9BACT</name>
<evidence type="ECO:0000256" key="1">
    <source>
        <dbReference type="SAM" id="SignalP"/>
    </source>
</evidence>
<keyword evidence="3" id="KW-1185">Reference proteome</keyword>
<dbReference type="RefSeq" id="WP_169453803.1">
    <property type="nucleotide sequence ID" value="NZ_CP051774.1"/>
</dbReference>
<accession>A0A858RGE1</accession>
<dbReference type="KEGG" id="luo:HHL09_06735"/>
<evidence type="ECO:0000313" key="2">
    <source>
        <dbReference type="EMBL" id="QJE95489.1"/>
    </source>
</evidence>
<feature type="signal peptide" evidence="1">
    <location>
        <begin position="1"/>
        <end position="20"/>
    </location>
</feature>
<keyword evidence="1" id="KW-0732">Signal</keyword>
<gene>
    <name evidence="2" type="ORF">HHL09_06735</name>
</gene>
<protein>
    <submittedName>
        <fullName evidence="2">Uncharacterized protein</fullName>
    </submittedName>
</protein>